<keyword evidence="2" id="KW-1185">Reference proteome</keyword>
<evidence type="ECO:0000313" key="1">
    <source>
        <dbReference type="EMBL" id="SEI54275.1"/>
    </source>
</evidence>
<dbReference type="AlphaFoldDB" id="A0A1H6RRV6"/>
<gene>
    <name evidence="1" type="ORF">SAMN04487995_1259</name>
</gene>
<evidence type="ECO:0000313" key="2">
    <source>
        <dbReference type="Proteomes" id="UP000199532"/>
    </source>
</evidence>
<reference evidence="1 2" key="1">
    <citation type="submission" date="2016-10" db="EMBL/GenBank/DDBJ databases">
        <authorList>
            <person name="de Groot N.N."/>
        </authorList>
    </citation>
    <scope>NUCLEOTIDE SEQUENCE [LARGE SCALE GENOMIC DNA]</scope>
    <source>
        <strain evidence="1 2">DSM 19938</strain>
    </source>
</reference>
<proteinExistence type="predicted"/>
<dbReference type="RefSeq" id="WP_090333465.1">
    <property type="nucleotide sequence ID" value="NZ_FNXY01000002.1"/>
</dbReference>
<protein>
    <submittedName>
        <fullName evidence="1">Uncharacterized protein</fullName>
    </submittedName>
</protein>
<name>A0A1H6RRV6_9BACT</name>
<sequence length="128" mass="14580">MKNLRIIQRRILLTAIFAANFGLSFIQAQPLQEVLPPKGYWTVETNPKNPIGSIIRFYTEDSKLVYEEYLKKVSLDVERPKTVVLLNAALDEVLISFEISQTSVKNGNVVAELKRRGVDEQLYAGRKN</sequence>
<organism evidence="1 2">
    <name type="scientific">Dyadobacter koreensis</name>
    <dbReference type="NCBI Taxonomy" id="408657"/>
    <lineage>
        <taxon>Bacteria</taxon>
        <taxon>Pseudomonadati</taxon>
        <taxon>Bacteroidota</taxon>
        <taxon>Cytophagia</taxon>
        <taxon>Cytophagales</taxon>
        <taxon>Spirosomataceae</taxon>
        <taxon>Dyadobacter</taxon>
    </lineage>
</organism>
<dbReference type="OrthoDB" id="963863at2"/>
<dbReference type="EMBL" id="FNXY01000002">
    <property type="protein sequence ID" value="SEI54275.1"/>
    <property type="molecule type" value="Genomic_DNA"/>
</dbReference>
<dbReference type="Proteomes" id="UP000199532">
    <property type="component" value="Unassembled WGS sequence"/>
</dbReference>
<accession>A0A1H6RRV6</accession>